<dbReference type="InterPro" id="IPR043904">
    <property type="entry name" value="PhoD_2-like"/>
</dbReference>
<dbReference type="EMBL" id="FMVW01000001">
    <property type="protein sequence ID" value="SCZ24560.1"/>
    <property type="molecule type" value="Genomic_DNA"/>
</dbReference>
<dbReference type="GO" id="GO:0016020">
    <property type="term" value="C:membrane"/>
    <property type="evidence" value="ECO:0007669"/>
    <property type="project" value="TreeGrafter"/>
</dbReference>
<sequence length="493" mass="54748">MTGRVTDIADNAELQRLAGRLKPLLFLRGMEGDRVRLAALLIRPFMPELPNLVTRNGAVEPELLLSRYGLLAIRYTFTLPTGADVQKAAWYELEGTRYVVNTAYDSDLAIAFVSCNGQEEGDRERPEESRNVLWARLDAAHARKPLHLLLHGGDQIYADEILDAHPLTREWGRERGDPGSNSGAEVPEVVAALRRVLLQRYLELYGQPAIADILCRVPSLAMWDDHDICDGWGSLPNKKLDSPVGNAVFAVAREHFLLFQMGAVEGALPDVCPDPSGLSLTWRVKLPGLMLIAPDLRSERRRDRVMGPAGWRTLATALADAEDGRILLLSSVPALGPRLSLIETVMRITPIAEKYEDDLRDQWQSRTHREEWCKFLRTLLAAHERDNTRLTVLSGEIHLATRGTLASDTGELHQLVASGITHPPPPKAYAAALGALASLGSAPLKQHKIKLLPLPGKSTIYTAERNYLMLARRHGTWEAWWELESGATEKLVI</sequence>
<dbReference type="PANTHER" id="PTHR46689:SF1">
    <property type="entry name" value="PHOD-LIKE PHOSPHATASE DOMAIN-CONTAINING PROTEIN"/>
    <property type="match status" value="1"/>
</dbReference>
<dbReference type="Proteomes" id="UP000199347">
    <property type="component" value="Unassembled WGS sequence"/>
</dbReference>
<dbReference type="CDD" id="cd07389">
    <property type="entry name" value="MPP_PhoD"/>
    <property type="match status" value="1"/>
</dbReference>
<protein>
    <recommendedName>
        <fullName evidence="1">PhoD-like phosphatase domain-containing protein</fullName>
    </recommendedName>
</protein>
<dbReference type="Gene3D" id="3.60.21.70">
    <property type="entry name" value="PhoD-like phosphatase"/>
    <property type="match status" value="1"/>
</dbReference>
<proteinExistence type="predicted"/>
<evidence type="ECO:0000313" key="2">
    <source>
        <dbReference type="EMBL" id="SCZ24560.1"/>
    </source>
</evidence>
<dbReference type="SUPFAM" id="SSF56300">
    <property type="entry name" value="Metallo-dependent phosphatases"/>
    <property type="match status" value="1"/>
</dbReference>
<organism evidence="2 3">
    <name type="scientific">Afifella marina DSM 2698</name>
    <dbReference type="NCBI Taxonomy" id="1120955"/>
    <lineage>
        <taxon>Bacteria</taxon>
        <taxon>Pseudomonadati</taxon>
        <taxon>Pseudomonadota</taxon>
        <taxon>Alphaproteobacteria</taxon>
        <taxon>Hyphomicrobiales</taxon>
        <taxon>Afifellaceae</taxon>
        <taxon>Afifella</taxon>
    </lineage>
</organism>
<keyword evidence="3" id="KW-1185">Reference proteome</keyword>
<dbReference type="STRING" id="1120955.SAMN03080610_00693"/>
<gene>
    <name evidence="2" type="ORF">SAMN03080610_00693</name>
</gene>
<evidence type="ECO:0000259" key="1">
    <source>
        <dbReference type="Pfam" id="PF19050"/>
    </source>
</evidence>
<dbReference type="RefSeq" id="WP_244514400.1">
    <property type="nucleotide sequence ID" value="NZ_FMVW01000001.1"/>
</dbReference>
<feature type="domain" description="PhoD-like phosphatase" evidence="1">
    <location>
        <begin position="144"/>
        <end position="348"/>
    </location>
</feature>
<dbReference type="AlphaFoldDB" id="A0A1G5MJL4"/>
<dbReference type="InterPro" id="IPR029052">
    <property type="entry name" value="Metallo-depent_PP-like"/>
</dbReference>
<dbReference type="InterPro" id="IPR038607">
    <property type="entry name" value="PhoD-like_sf"/>
</dbReference>
<dbReference type="Pfam" id="PF19050">
    <property type="entry name" value="PhoD_2"/>
    <property type="match status" value="1"/>
</dbReference>
<evidence type="ECO:0000313" key="3">
    <source>
        <dbReference type="Proteomes" id="UP000199347"/>
    </source>
</evidence>
<name>A0A1G5MJL4_AFIMA</name>
<dbReference type="InterPro" id="IPR018946">
    <property type="entry name" value="PhoD-like_MPP"/>
</dbReference>
<accession>A0A1G5MJL4</accession>
<dbReference type="PANTHER" id="PTHR46689">
    <property type="entry name" value="MEMBRANE PROTEIN, PUTATIVE-RELATED"/>
    <property type="match status" value="1"/>
</dbReference>
<reference evidence="2 3" key="1">
    <citation type="submission" date="2016-10" db="EMBL/GenBank/DDBJ databases">
        <authorList>
            <person name="de Groot N.N."/>
        </authorList>
    </citation>
    <scope>NUCLEOTIDE SEQUENCE [LARGE SCALE GENOMIC DNA]</scope>
    <source>
        <strain evidence="2 3">DSM 2698</strain>
    </source>
</reference>